<feature type="domain" description="Peptidase M20 dimerisation" evidence="3">
    <location>
        <begin position="189"/>
        <end position="280"/>
    </location>
</feature>
<reference evidence="5" key="1">
    <citation type="submission" date="2016-10" db="EMBL/GenBank/DDBJ databases">
        <authorList>
            <person name="Varghese N."/>
            <person name="Submissions S."/>
        </authorList>
    </citation>
    <scope>NUCLEOTIDE SEQUENCE [LARGE SCALE GENOMIC DNA]</scope>
    <source>
        <strain evidence="5">Z-7934</strain>
    </source>
</reference>
<feature type="binding site" evidence="2">
    <location>
        <position position="165"/>
    </location>
    <ligand>
        <name>Mn(2+)</name>
        <dbReference type="ChEBI" id="CHEBI:29035"/>
        <label>2</label>
    </ligand>
</feature>
<dbReference type="PANTHER" id="PTHR11014:SF63">
    <property type="entry name" value="METALLOPEPTIDASE, PUTATIVE (AFU_ORTHOLOGUE AFUA_6G09600)-RELATED"/>
    <property type="match status" value="1"/>
</dbReference>
<dbReference type="GO" id="GO:0019877">
    <property type="term" value="P:diaminopimelate biosynthetic process"/>
    <property type="evidence" value="ECO:0007669"/>
    <property type="project" value="UniProtKB-ARBA"/>
</dbReference>
<dbReference type="Pfam" id="PF07687">
    <property type="entry name" value="M20_dimer"/>
    <property type="match status" value="1"/>
</dbReference>
<dbReference type="NCBIfam" id="TIGR01891">
    <property type="entry name" value="amidohydrolases"/>
    <property type="match status" value="1"/>
</dbReference>
<name>A0A1I3BWQ5_9FIRM</name>
<evidence type="ECO:0000256" key="2">
    <source>
        <dbReference type="PIRSR" id="PIRSR005962-1"/>
    </source>
</evidence>
<evidence type="ECO:0000313" key="4">
    <source>
        <dbReference type="EMBL" id="SFH66620.1"/>
    </source>
</evidence>
<dbReference type="GO" id="GO:0050118">
    <property type="term" value="F:N-acetyldiaminopimelate deacetylase activity"/>
    <property type="evidence" value="ECO:0007669"/>
    <property type="project" value="UniProtKB-ARBA"/>
</dbReference>
<dbReference type="InterPro" id="IPR011650">
    <property type="entry name" value="Peptidase_M20_dimer"/>
</dbReference>
<dbReference type="Proteomes" id="UP000199287">
    <property type="component" value="Unassembled WGS sequence"/>
</dbReference>
<dbReference type="RefSeq" id="WP_093370166.1">
    <property type="nucleotide sequence ID" value="NZ_FOQA01000002.1"/>
</dbReference>
<dbReference type="EMBL" id="FOQA01000002">
    <property type="protein sequence ID" value="SFH66620.1"/>
    <property type="molecule type" value="Genomic_DNA"/>
</dbReference>
<dbReference type="GO" id="GO:0046872">
    <property type="term" value="F:metal ion binding"/>
    <property type="evidence" value="ECO:0007669"/>
    <property type="project" value="UniProtKB-KW"/>
</dbReference>
<dbReference type="SUPFAM" id="SSF55031">
    <property type="entry name" value="Bacterial exopeptidase dimerisation domain"/>
    <property type="match status" value="1"/>
</dbReference>
<dbReference type="SUPFAM" id="SSF53187">
    <property type="entry name" value="Zn-dependent exopeptidases"/>
    <property type="match status" value="1"/>
</dbReference>
<feature type="binding site" evidence="2">
    <location>
        <position position="139"/>
    </location>
    <ligand>
        <name>Mn(2+)</name>
        <dbReference type="ChEBI" id="CHEBI:29035"/>
        <label>2</label>
    </ligand>
</feature>
<evidence type="ECO:0000313" key="5">
    <source>
        <dbReference type="Proteomes" id="UP000199287"/>
    </source>
</evidence>
<organism evidence="4 5">
    <name type="scientific">Tindallia magadiensis</name>
    <dbReference type="NCBI Taxonomy" id="69895"/>
    <lineage>
        <taxon>Bacteria</taxon>
        <taxon>Bacillati</taxon>
        <taxon>Bacillota</taxon>
        <taxon>Clostridia</taxon>
        <taxon>Peptostreptococcales</taxon>
        <taxon>Tindalliaceae</taxon>
        <taxon>Tindallia</taxon>
    </lineage>
</organism>
<comment type="cofactor">
    <cofactor evidence="2">
        <name>Mn(2+)</name>
        <dbReference type="ChEBI" id="CHEBI:29035"/>
    </cofactor>
    <text evidence="2">The Mn(2+) ion enhances activity.</text>
</comment>
<evidence type="ECO:0000256" key="1">
    <source>
        <dbReference type="ARBA" id="ARBA00022801"/>
    </source>
</evidence>
<keyword evidence="1 4" id="KW-0378">Hydrolase</keyword>
<keyword evidence="2" id="KW-0464">Manganese</keyword>
<accession>A0A1I3BWQ5</accession>
<dbReference type="STRING" id="69895.SAMN05192551_10272"/>
<keyword evidence="2" id="KW-0479">Metal-binding</keyword>
<dbReference type="Pfam" id="PF01546">
    <property type="entry name" value="Peptidase_M20"/>
    <property type="match status" value="1"/>
</dbReference>
<dbReference type="InterPro" id="IPR017439">
    <property type="entry name" value="Amidohydrolase"/>
</dbReference>
<sequence length="393" mass="43384">MEKTELLEAAQKEAENMIRWRRHFHRYPEVGFEVEHTADYIAEHLEEWGLKVTKNVGRTGVVGFLEGGEGKTIALRADMDALPIMETKETDYRSENIGKMHACAHDGHMAILLGVAKVMASHQKLLKGNLKFIFQPAEEGPAPGGAAPMIEEGVLEGVDYIFGAHLHSLYPVGTAGINLTNMMASTDNFSIEMIGKGGHAGLPHESIDAIAMAFRMYQEIQLMVSRNTDPLEPLVISVGTINAGVATNVIADNALLTGTVRTQSKDIREKILQQLEHKAKLISESEGGYCDVRIEKGLPPLVNHEPSSLMVKNAAAKVLGKENVFILEKPNMGAEDFAYYLEKVPGAFYWIGAGNKEKGMDYVMHHPQFDFDEMALVNGVQIFIQTLIDVWNL</sequence>
<proteinExistence type="predicted"/>
<dbReference type="InterPro" id="IPR036264">
    <property type="entry name" value="Bact_exopeptidase_dim_dom"/>
</dbReference>
<keyword evidence="5" id="KW-1185">Reference proteome</keyword>
<protein>
    <submittedName>
        <fullName evidence="4">Amidohydrolase</fullName>
    </submittedName>
</protein>
<dbReference type="PIRSF" id="PIRSF005962">
    <property type="entry name" value="Pept_M20D_amidohydro"/>
    <property type="match status" value="1"/>
</dbReference>
<dbReference type="AlphaFoldDB" id="A0A1I3BWQ5"/>
<evidence type="ECO:0000259" key="3">
    <source>
        <dbReference type="Pfam" id="PF07687"/>
    </source>
</evidence>
<feature type="binding site" evidence="2">
    <location>
        <position position="105"/>
    </location>
    <ligand>
        <name>Mn(2+)</name>
        <dbReference type="ChEBI" id="CHEBI:29035"/>
        <label>2</label>
    </ligand>
</feature>
<dbReference type="Gene3D" id="3.40.630.10">
    <property type="entry name" value="Zn peptidases"/>
    <property type="match status" value="1"/>
</dbReference>
<dbReference type="OrthoDB" id="9776731at2"/>
<gene>
    <name evidence="4" type="ORF">SAMN05192551_10272</name>
</gene>
<dbReference type="InterPro" id="IPR002933">
    <property type="entry name" value="Peptidase_M20"/>
</dbReference>
<feature type="binding site" evidence="2">
    <location>
        <position position="103"/>
    </location>
    <ligand>
        <name>Mn(2+)</name>
        <dbReference type="ChEBI" id="CHEBI:29035"/>
        <label>2</label>
    </ligand>
</feature>
<dbReference type="Gene3D" id="3.30.70.360">
    <property type="match status" value="1"/>
</dbReference>
<dbReference type="FunFam" id="3.30.70.360:FF:000001">
    <property type="entry name" value="N-acetyldiaminopimelate deacetylase"/>
    <property type="match status" value="1"/>
</dbReference>
<dbReference type="PANTHER" id="PTHR11014">
    <property type="entry name" value="PEPTIDASE M20 FAMILY MEMBER"/>
    <property type="match status" value="1"/>
</dbReference>
<feature type="binding site" evidence="2">
    <location>
        <position position="365"/>
    </location>
    <ligand>
        <name>Mn(2+)</name>
        <dbReference type="ChEBI" id="CHEBI:29035"/>
        <label>2</label>
    </ligand>
</feature>